<reference evidence="2" key="2">
    <citation type="submission" date="2020-09" db="EMBL/GenBank/DDBJ databases">
        <authorList>
            <person name="Sun Q."/>
            <person name="Sedlacek I."/>
        </authorList>
    </citation>
    <scope>NUCLEOTIDE SEQUENCE</scope>
    <source>
        <strain evidence="2">CCM 7897</strain>
    </source>
</reference>
<dbReference type="AlphaFoldDB" id="A0A917F6Q5"/>
<dbReference type="EMBL" id="BMCT01000001">
    <property type="protein sequence ID" value="GGF51721.1"/>
    <property type="molecule type" value="Genomic_DNA"/>
</dbReference>
<organism evidence="2 3">
    <name type="scientific">Azorhizobium oxalatiphilum</name>
    <dbReference type="NCBI Taxonomy" id="980631"/>
    <lineage>
        <taxon>Bacteria</taxon>
        <taxon>Pseudomonadati</taxon>
        <taxon>Pseudomonadota</taxon>
        <taxon>Alphaproteobacteria</taxon>
        <taxon>Hyphomicrobiales</taxon>
        <taxon>Xanthobacteraceae</taxon>
        <taxon>Azorhizobium</taxon>
    </lineage>
</organism>
<evidence type="ECO:0000313" key="3">
    <source>
        <dbReference type="Proteomes" id="UP000606044"/>
    </source>
</evidence>
<evidence type="ECO:0000313" key="2">
    <source>
        <dbReference type="EMBL" id="GGF51721.1"/>
    </source>
</evidence>
<name>A0A917F6Q5_9HYPH</name>
<reference evidence="2" key="1">
    <citation type="journal article" date="2014" name="Int. J. Syst. Evol. Microbiol.">
        <title>Complete genome sequence of Corynebacterium casei LMG S-19264T (=DSM 44701T), isolated from a smear-ripened cheese.</title>
        <authorList>
            <consortium name="US DOE Joint Genome Institute (JGI-PGF)"/>
            <person name="Walter F."/>
            <person name="Albersmeier A."/>
            <person name="Kalinowski J."/>
            <person name="Ruckert C."/>
        </authorList>
    </citation>
    <scope>NUCLEOTIDE SEQUENCE</scope>
    <source>
        <strain evidence="2">CCM 7897</strain>
    </source>
</reference>
<sequence>MESARVHLYQFASGAQWAPGDSVEAYLRQLMEIDMGLTPRADRIATLTVFLDEAFQLAHSLGWSGNVREAPQMFALPGLPAEEQIYMVAWEQEDGVAYAAAPYPLPWLESKASRFTDSTRAQPATERPSVPFDAAPPAARAREEEADPFAEFARRGEEAARLRDSGAEEDSETPKRRFF</sequence>
<feature type="region of interest" description="Disordered" evidence="1">
    <location>
        <begin position="116"/>
        <end position="179"/>
    </location>
</feature>
<proteinExistence type="predicted"/>
<gene>
    <name evidence="2" type="ORF">GCM10007301_08960</name>
</gene>
<protein>
    <submittedName>
        <fullName evidence="2">Uncharacterized protein</fullName>
    </submittedName>
</protein>
<evidence type="ECO:0000256" key="1">
    <source>
        <dbReference type="SAM" id="MobiDB-lite"/>
    </source>
</evidence>
<dbReference type="Proteomes" id="UP000606044">
    <property type="component" value="Unassembled WGS sequence"/>
</dbReference>
<dbReference type="RefSeq" id="WP_188575765.1">
    <property type="nucleotide sequence ID" value="NZ_BMCT01000001.1"/>
</dbReference>
<comment type="caution">
    <text evidence="2">The sequence shown here is derived from an EMBL/GenBank/DDBJ whole genome shotgun (WGS) entry which is preliminary data.</text>
</comment>
<accession>A0A917F6Q5</accession>
<feature type="compositionally biased region" description="Basic and acidic residues" evidence="1">
    <location>
        <begin position="152"/>
        <end position="179"/>
    </location>
</feature>
<keyword evidence="3" id="KW-1185">Reference proteome</keyword>